<proteinExistence type="predicted"/>
<keyword evidence="3" id="KW-1185">Reference proteome</keyword>
<comment type="caution">
    <text evidence="2">The sequence shown here is derived from an EMBL/GenBank/DDBJ whole genome shotgun (WGS) entry which is preliminary data.</text>
</comment>
<dbReference type="EMBL" id="JBHMCF010000060">
    <property type="protein sequence ID" value="MFB9477156.1"/>
    <property type="molecule type" value="Genomic_DNA"/>
</dbReference>
<accession>A0ABV5P3Z8</accession>
<feature type="region of interest" description="Disordered" evidence="1">
    <location>
        <begin position="88"/>
        <end position="122"/>
    </location>
</feature>
<protein>
    <submittedName>
        <fullName evidence="2">Uncharacterized protein</fullName>
    </submittedName>
</protein>
<dbReference type="RefSeq" id="WP_379485312.1">
    <property type="nucleotide sequence ID" value="NZ_JBHMCF010000060.1"/>
</dbReference>
<evidence type="ECO:0000256" key="1">
    <source>
        <dbReference type="SAM" id="MobiDB-lite"/>
    </source>
</evidence>
<dbReference type="Proteomes" id="UP001589568">
    <property type="component" value="Unassembled WGS sequence"/>
</dbReference>
<gene>
    <name evidence="2" type="ORF">ACFFR3_47340</name>
</gene>
<feature type="region of interest" description="Disordered" evidence="1">
    <location>
        <begin position="1"/>
        <end position="46"/>
    </location>
</feature>
<feature type="compositionally biased region" description="Gly residues" evidence="1">
    <location>
        <begin position="96"/>
        <end position="122"/>
    </location>
</feature>
<evidence type="ECO:0000313" key="3">
    <source>
        <dbReference type="Proteomes" id="UP001589568"/>
    </source>
</evidence>
<name>A0ABV5P3Z8_9ACTN</name>
<organism evidence="2 3">
    <name type="scientific">Nonomuraea salmonea</name>
    <dbReference type="NCBI Taxonomy" id="46181"/>
    <lineage>
        <taxon>Bacteria</taxon>
        <taxon>Bacillati</taxon>
        <taxon>Actinomycetota</taxon>
        <taxon>Actinomycetes</taxon>
        <taxon>Streptosporangiales</taxon>
        <taxon>Streptosporangiaceae</taxon>
        <taxon>Nonomuraea</taxon>
    </lineage>
</organism>
<reference evidence="2 3" key="1">
    <citation type="submission" date="2024-09" db="EMBL/GenBank/DDBJ databases">
        <authorList>
            <person name="Sun Q."/>
            <person name="Mori K."/>
        </authorList>
    </citation>
    <scope>NUCLEOTIDE SEQUENCE [LARGE SCALE GENOMIC DNA]</scope>
    <source>
        <strain evidence="2 3">JCM 3324</strain>
    </source>
</reference>
<sequence>MTESPAGIAMSDPAAPTPAPTSANVTPVTPVAPAASHGPPELATPAGADQSLVCTVCRGVLVGVPASAYTVARGRLILANGYCKGRCAPSNRTNGGNPGQGGASGQGDGAGQAGGPGLGGAP</sequence>
<evidence type="ECO:0000313" key="2">
    <source>
        <dbReference type="EMBL" id="MFB9477156.1"/>
    </source>
</evidence>
<feature type="compositionally biased region" description="Low complexity" evidence="1">
    <location>
        <begin position="20"/>
        <end position="35"/>
    </location>
</feature>